<organism evidence="2 3">
    <name type="scientific">Mycobacterium asiaticum</name>
    <dbReference type="NCBI Taxonomy" id="1790"/>
    <lineage>
        <taxon>Bacteria</taxon>
        <taxon>Bacillati</taxon>
        <taxon>Actinomycetota</taxon>
        <taxon>Actinomycetes</taxon>
        <taxon>Mycobacteriales</taxon>
        <taxon>Mycobacteriaceae</taxon>
        <taxon>Mycobacterium</taxon>
    </lineage>
</organism>
<evidence type="ECO:0000256" key="1">
    <source>
        <dbReference type="SAM" id="Phobius"/>
    </source>
</evidence>
<keyword evidence="1" id="KW-0472">Membrane</keyword>
<keyword evidence="1" id="KW-0812">Transmembrane</keyword>
<evidence type="ECO:0000313" key="3">
    <source>
        <dbReference type="Proteomes" id="UP000093928"/>
    </source>
</evidence>
<dbReference type="AlphaFoldDB" id="A0A1A3PBK9"/>
<name>A0A1A3PBK9_MYCAS</name>
<feature type="transmembrane region" description="Helical" evidence="1">
    <location>
        <begin position="29"/>
        <end position="52"/>
    </location>
</feature>
<proteinExistence type="predicted"/>
<dbReference type="EMBL" id="LZLS01000023">
    <property type="protein sequence ID" value="OBK30679.1"/>
    <property type="molecule type" value="Genomic_DNA"/>
</dbReference>
<reference evidence="2 3" key="1">
    <citation type="submission" date="2016-06" db="EMBL/GenBank/DDBJ databases">
        <authorList>
            <person name="Kjaerup R.B."/>
            <person name="Dalgaard T.S."/>
            <person name="Juul-Madsen H.R."/>
        </authorList>
    </citation>
    <scope>NUCLEOTIDE SEQUENCE [LARGE SCALE GENOMIC DNA]</scope>
    <source>
        <strain evidence="2 3">1165133.8</strain>
    </source>
</reference>
<evidence type="ECO:0000313" key="2">
    <source>
        <dbReference type="EMBL" id="OBK30679.1"/>
    </source>
</evidence>
<evidence type="ECO:0008006" key="4">
    <source>
        <dbReference type="Google" id="ProtNLM"/>
    </source>
</evidence>
<sequence>MEGVALLVVALICGAIAAGIAVRKNRSAVGWFLIGALLSLVGIVIIAMLPAATPGAAHGTRKVYCGRCTAAQDIPIEDSSFVCWQCKRDNKVPSLPPATPER</sequence>
<accession>A0A1A3PBK9</accession>
<comment type="caution">
    <text evidence="2">The sequence shown here is derived from an EMBL/GenBank/DDBJ whole genome shotgun (WGS) entry which is preliminary data.</text>
</comment>
<gene>
    <name evidence="2" type="ORF">A5634_15430</name>
</gene>
<keyword evidence="1" id="KW-1133">Transmembrane helix</keyword>
<protein>
    <recommendedName>
        <fullName evidence="4">Zinc ribbon domain-containing protein</fullName>
    </recommendedName>
</protein>
<dbReference type="Proteomes" id="UP000093928">
    <property type="component" value="Unassembled WGS sequence"/>
</dbReference>